<dbReference type="Gene3D" id="2.60.120.10">
    <property type="entry name" value="Jelly Rolls"/>
    <property type="match status" value="1"/>
</dbReference>
<dbReference type="PANTHER" id="PTHR43698:SF1">
    <property type="entry name" value="BLL4564 PROTEIN"/>
    <property type="match status" value="1"/>
</dbReference>
<feature type="domain" description="Cupin type-2" evidence="2">
    <location>
        <begin position="47"/>
        <end position="115"/>
    </location>
</feature>
<sequence>MSASNPKAMTVRRPGTATRSPEGVATAPFWVEMLLEGSADGENTAMRATLDPGTITHWHTHPKGQLLYVLSGRGLAQNEGGPLEELRAGDAVWFAPGERHWHGAADDSPFSYISIQTAESGSIVEWLHRVETRS</sequence>
<dbReference type="Proteomes" id="UP000220768">
    <property type="component" value="Unassembled WGS sequence"/>
</dbReference>
<dbReference type="CDD" id="cd02233">
    <property type="entry name" value="cupin_HNL-like"/>
    <property type="match status" value="1"/>
</dbReference>
<dbReference type="SUPFAM" id="SSF51182">
    <property type="entry name" value="RmlC-like cupins"/>
    <property type="match status" value="1"/>
</dbReference>
<dbReference type="InterPro" id="IPR011051">
    <property type="entry name" value="RmlC_Cupin_sf"/>
</dbReference>
<proteinExistence type="predicted"/>
<accession>A0A2A6J481</accession>
<keyword evidence="4" id="KW-1185">Reference proteome</keyword>
<dbReference type="Pfam" id="PF07883">
    <property type="entry name" value="Cupin_2"/>
    <property type="match status" value="1"/>
</dbReference>
<evidence type="ECO:0000313" key="4">
    <source>
        <dbReference type="Proteomes" id="UP000220768"/>
    </source>
</evidence>
<dbReference type="PANTHER" id="PTHR43698">
    <property type="entry name" value="RIBD C-TERMINAL DOMAIN CONTAINING PROTEIN"/>
    <property type="match status" value="1"/>
</dbReference>
<protein>
    <submittedName>
        <fullName evidence="3">Cupin</fullName>
    </submittedName>
</protein>
<evidence type="ECO:0000313" key="3">
    <source>
        <dbReference type="EMBL" id="PDT00811.1"/>
    </source>
</evidence>
<gene>
    <name evidence="3" type="ORF">CO666_28625</name>
</gene>
<comment type="caution">
    <text evidence="3">The sequence shown here is derived from an EMBL/GenBank/DDBJ whole genome shotgun (WGS) entry which is preliminary data.</text>
</comment>
<feature type="region of interest" description="Disordered" evidence="1">
    <location>
        <begin position="1"/>
        <end position="22"/>
    </location>
</feature>
<dbReference type="RefSeq" id="WP_097615397.1">
    <property type="nucleotide sequence ID" value="NZ_NWSV01000030.1"/>
</dbReference>
<dbReference type="InterPro" id="IPR014710">
    <property type="entry name" value="RmlC-like_jellyroll"/>
</dbReference>
<evidence type="ECO:0000259" key="2">
    <source>
        <dbReference type="Pfam" id="PF07883"/>
    </source>
</evidence>
<dbReference type="AlphaFoldDB" id="A0A2A6J481"/>
<evidence type="ECO:0000256" key="1">
    <source>
        <dbReference type="SAM" id="MobiDB-lite"/>
    </source>
</evidence>
<dbReference type="EMBL" id="NWSV01000030">
    <property type="protein sequence ID" value="PDT00811.1"/>
    <property type="molecule type" value="Genomic_DNA"/>
</dbReference>
<name>A0A2A6J481_9HYPH</name>
<reference evidence="3 4" key="1">
    <citation type="submission" date="2017-09" db="EMBL/GenBank/DDBJ databases">
        <title>Comparative genomics of rhizobia isolated from Phaseolus vulgaris in China.</title>
        <authorList>
            <person name="Tong W."/>
        </authorList>
    </citation>
    <scope>NUCLEOTIDE SEQUENCE [LARGE SCALE GENOMIC DNA]</scope>
    <source>
        <strain evidence="3 4">C5</strain>
    </source>
</reference>
<organism evidence="3 4">
    <name type="scientific">Rhizobium chutanense</name>
    <dbReference type="NCBI Taxonomy" id="2035448"/>
    <lineage>
        <taxon>Bacteria</taxon>
        <taxon>Pseudomonadati</taxon>
        <taxon>Pseudomonadota</taxon>
        <taxon>Alphaproteobacteria</taxon>
        <taxon>Hyphomicrobiales</taxon>
        <taxon>Rhizobiaceae</taxon>
        <taxon>Rhizobium/Agrobacterium group</taxon>
        <taxon>Rhizobium</taxon>
    </lineage>
</organism>
<dbReference type="InterPro" id="IPR013096">
    <property type="entry name" value="Cupin_2"/>
</dbReference>
<dbReference type="InterPro" id="IPR047263">
    <property type="entry name" value="HNL-like_cupin"/>
</dbReference>